<dbReference type="EMBL" id="DSEU01000013">
    <property type="protein sequence ID" value="HEM66416.1"/>
    <property type="molecule type" value="Genomic_DNA"/>
</dbReference>
<protein>
    <recommendedName>
        <fullName evidence="2">Glycine zipper 2TM domain-containing protein</fullName>
    </recommendedName>
</protein>
<dbReference type="GO" id="GO:0019867">
    <property type="term" value="C:outer membrane"/>
    <property type="evidence" value="ECO:0007669"/>
    <property type="project" value="InterPro"/>
</dbReference>
<evidence type="ECO:0000313" key="1">
    <source>
        <dbReference type="EMBL" id="HEM66416.1"/>
    </source>
</evidence>
<organism evidence="1">
    <name type="scientific">Ignisphaera aggregans</name>
    <dbReference type="NCBI Taxonomy" id="334771"/>
    <lineage>
        <taxon>Archaea</taxon>
        <taxon>Thermoproteota</taxon>
        <taxon>Thermoprotei</taxon>
        <taxon>Desulfurococcales</taxon>
        <taxon>Desulfurococcaceae</taxon>
        <taxon>Ignisphaera</taxon>
    </lineage>
</organism>
<comment type="caution">
    <text evidence="1">The sequence shown here is derived from an EMBL/GenBank/DDBJ whole genome shotgun (WGS) entry which is preliminary data.</text>
</comment>
<reference evidence="1" key="1">
    <citation type="journal article" date="2020" name="mSystems">
        <title>Genome- and Community-Level Interaction Insights into Carbon Utilization and Element Cycling Functions of Hydrothermarchaeota in Hydrothermal Sediment.</title>
        <authorList>
            <person name="Zhou Z."/>
            <person name="Liu Y."/>
            <person name="Xu W."/>
            <person name="Pan J."/>
            <person name="Luo Z.H."/>
            <person name="Li M."/>
        </authorList>
    </citation>
    <scope>NUCLEOTIDE SEQUENCE [LARGE SCALE GENOMIC DNA]</scope>
    <source>
        <strain evidence="1">SpSt-125</strain>
    </source>
</reference>
<evidence type="ECO:0008006" key="2">
    <source>
        <dbReference type="Google" id="ProtNLM"/>
    </source>
</evidence>
<name>A0A7J2U158_9CREN</name>
<proteinExistence type="predicted"/>
<dbReference type="AlphaFoldDB" id="A0A7J2U158"/>
<gene>
    <name evidence="1" type="ORF">ENO26_02430</name>
</gene>
<accession>A0A7J2U158</accession>
<sequence>MATYIVCRGCGYRIDLPFRLRSEAPIHFAVTCPRCGYRDVYSYADIVEEGVYRHTCEVCDTKLYSFRIGYVRCPVCSSRYYIASDGSWTLIEKGSAPPRTQQSFAAIGAVLGGLAGSQKGRDSLEKLANTIIGALSGMVLGSIVGALVEALSSVEREVVYEAG</sequence>